<feature type="domain" description="4Fe-4S His(Cys)3-ligated-type" evidence="9">
    <location>
        <begin position="86"/>
        <end position="125"/>
    </location>
</feature>
<evidence type="ECO:0000256" key="4">
    <source>
        <dbReference type="ARBA" id="ARBA00022723"/>
    </source>
</evidence>
<dbReference type="GO" id="GO:0008137">
    <property type="term" value="F:NADH dehydrogenase (ubiquinone) activity"/>
    <property type="evidence" value="ECO:0007669"/>
    <property type="project" value="InterPro"/>
</dbReference>
<dbReference type="Pfam" id="PF13459">
    <property type="entry name" value="Fer4_15"/>
    <property type="match status" value="1"/>
</dbReference>
<dbReference type="PROSITE" id="PS00642">
    <property type="entry name" value="COMPLEX1_75K_2"/>
    <property type="match status" value="1"/>
</dbReference>
<accession>A0A221KEK9</accession>
<dbReference type="InterPro" id="IPR036010">
    <property type="entry name" value="2Fe-2S_ferredoxin-like_sf"/>
</dbReference>
<dbReference type="InterPro" id="IPR000283">
    <property type="entry name" value="NADH_UbQ_OxRdtase_75kDa_su_CS"/>
</dbReference>
<evidence type="ECO:0000256" key="3">
    <source>
        <dbReference type="ARBA" id="ARBA00022485"/>
    </source>
</evidence>
<keyword evidence="3" id="KW-0004">4Fe-4S</keyword>
<evidence type="ECO:0000256" key="2">
    <source>
        <dbReference type="ARBA" id="ARBA00005404"/>
    </source>
</evidence>
<keyword evidence="11" id="KW-1185">Reference proteome</keyword>
<dbReference type="Gene3D" id="3.30.70.20">
    <property type="match status" value="1"/>
</dbReference>
<feature type="compositionally biased region" description="Basic and acidic residues" evidence="7">
    <location>
        <begin position="224"/>
        <end position="239"/>
    </location>
</feature>
<dbReference type="CDD" id="cd00207">
    <property type="entry name" value="fer2"/>
    <property type="match status" value="1"/>
</dbReference>
<dbReference type="InterPro" id="IPR019574">
    <property type="entry name" value="NADH_UbQ_OxRdtase_Gsu_4Fe4S-bd"/>
</dbReference>
<dbReference type="PROSITE" id="PS51085">
    <property type="entry name" value="2FE2S_FER_2"/>
    <property type="match status" value="1"/>
</dbReference>
<dbReference type="GO" id="GO:0051539">
    <property type="term" value="F:4 iron, 4 sulfur cluster binding"/>
    <property type="evidence" value="ECO:0007669"/>
    <property type="project" value="UniProtKB-KW"/>
</dbReference>
<dbReference type="GO" id="GO:0016020">
    <property type="term" value="C:membrane"/>
    <property type="evidence" value="ECO:0007669"/>
    <property type="project" value="InterPro"/>
</dbReference>
<dbReference type="GO" id="GO:0042773">
    <property type="term" value="P:ATP synthesis coupled electron transport"/>
    <property type="evidence" value="ECO:0007669"/>
    <property type="project" value="InterPro"/>
</dbReference>
<dbReference type="SMART" id="SM00929">
    <property type="entry name" value="NADH-G_4Fe-4S_3"/>
    <property type="match status" value="1"/>
</dbReference>
<protein>
    <submittedName>
        <fullName evidence="10">Hydrogen dehydrogenase NADP oxidoreductase</fullName>
    </submittedName>
</protein>
<reference evidence="10 11" key="1">
    <citation type="submission" date="2017-07" db="EMBL/GenBank/DDBJ databases">
        <title>Complete Genome Sequence of the cosmetic ferment Vitreoscilla filiformis (ATCC15551).</title>
        <authorList>
            <person name="Contreras S."/>
            <person name="Sagory-Zalkind P."/>
            <person name="Blanquart H."/>
            <person name="Iltis A."/>
            <person name="Morand S.C."/>
        </authorList>
    </citation>
    <scope>NUCLEOTIDE SEQUENCE [LARGE SCALE GENOMIC DNA]</scope>
    <source>
        <strain evidence="10 11">ATCC 15551</strain>
    </source>
</reference>
<dbReference type="GO" id="GO:0016491">
    <property type="term" value="F:oxidoreductase activity"/>
    <property type="evidence" value="ECO:0007669"/>
    <property type="project" value="InterPro"/>
</dbReference>
<keyword evidence="4" id="KW-0479">Metal-binding</keyword>
<dbReference type="SUPFAM" id="SSF54862">
    <property type="entry name" value="4Fe-4S ferredoxins"/>
    <property type="match status" value="1"/>
</dbReference>
<dbReference type="KEGG" id="vff:VITFI_CDS1492"/>
<organism evidence="10 11">
    <name type="scientific">Vitreoscilla filiformis</name>
    <dbReference type="NCBI Taxonomy" id="63"/>
    <lineage>
        <taxon>Bacteria</taxon>
        <taxon>Pseudomonadati</taxon>
        <taxon>Pseudomonadota</taxon>
        <taxon>Betaproteobacteria</taxon>
        <taxon>Neisseriales</taxon>
        <taxon>Neisseriaceae</taxon>
        <taxon>Vitreoscilla</taxon>
    </lineage>
</organism>
<evidence type="ECO:0000313" key="11">
    <source>
        <dbReference type="Proteomes" id="UP000199729"/>
    </source>
</evidence>
<evidence type="ECO:0000259" key="9">
    <source>
        <dbReference type="PROSITE" id="PS51839"/>
    </source>
</evidence>
<comment type="cofactor">
    <cofactor evidence="1">
        <name>[4Fe-4S] cluster</name>
        <dbReference type="ChEBI" id="CHEBI:49883"/>
    </cofactor>
</comment>
<dbReference type="Pfam" id="PF13510">
    <property type="entry name" value="Fer2_4"/>
    <property type="match status" value="1"/>
</dbReference>
<dbReference type="InterPro" id="IPR001041">
    <property type="entry name" value="2Fe-2S_ferredoxin-type"/>
</dbReference>
<dbReference type="SUPFAM" id="SSF54292">
    <property type="entry name" value="2Fe-2S ferredoxin-like"/>
    <property type="match status" value="1"/>
</dbReference>
<dbReference type="GO" id="GO:0046872">
    <property type="term" value="F:metal ion binding"/>
    <property type="evidence" value="ECO:0007669"/>
    <property type="project" value="UniProtKB-KW"/>
</dbReference>
<dbReference type="Pfam" id="PF10588">
    <property type="entry name" value="NADH-G_4Fe-4S_3"/>
    <property type="match status" value="1"/>
</dbReference>
<dbReference type="OrthoDB" id="9810782at2"/>
<dbReference type="PROSITE" id="PS51839">
    <property type="entry name" value="4FE4S_HC3"/>
    <property type="match status" value="1"/>
</dbReference>
<evidence type="ECO:0000256" key="6">
    <source>
        <dbReference type="ARBA" id="ARBA00023014"/>
    </source>
</evidence>
<proteinExistence type="inferred from homology"/>
<gene>
    <name evidence="10" type="ORF">VITFI_CDS1492</name>
</gene>
<dbReference type="RefSeq" id="WP_089416439.1">
    <property type="nucleotide sequence ID" value="NZ_CP022423.1"/>
</dbReference>
<feature type="region of interest" description="Disordered" evidence="7">
    <location>
        <begin position="224"/>
        <end position="252"/>
    </location>
</feature>
<name>A0A221KEK9_VITFI</name>
<dbReference type="AlphaFoldDB" id="A0A221KEK9"/>
<keyword evidence="5" id="KW-0408">Iron</keyword>
<dbReference type="EMBL" id="CP022423">
    <property type="protein sequence ID" value="ASM77270.1"/>
    <property type="molecule type" value="Genomic_DNA"/>
</dbReference>
<dbReference type="Gene3D" id="3.10.20.740">
    <property type="match status" value="1"/>
</dbReference>
<dbReference type="PROSITE" id="PS00641">
    <property type="entry name" value="COMPLEX1_75K_1"/>
    <property type="match status" value="1"/>
</dbReference>
<keyword evidence="6" id="KW-0411">Iron-sulfur</keyword>
<comment type="similarity">
    <text evidence="2">Belongs to the complex I 75 kDa subunit family.</text>
</comment>
<dbReference type="InterPro" id="IPR016214">
    <property type="entry name" value="NAD-red_Hydgase_HoxS_gsu"/>
</dbReference>
<evidence type="ECO:0000259" key="8">
    <source>
        <dbReference type="PROSITE" id="PS51085"/>
    </source>
</evidence>
<evidence type="ECO:0000313" key="10">
    <source>
        <dbReference type="EMBL" id="ASM77270.1"/>
    </source>
</evidence>
<evidence type="ECO:0000256" key="1">
    <source>
        <dbReference type="ARBA" id="ARBA00001966"/>
    </source>
</evidence>
<sequence>MTRYTNSSQPATTFSLDGEEVPFTPGDTVLQAAHRVGRYIPHLCWHPGMHPHGSCRLCSIKVNGRPAAACTALASAGLQVENQTPAMQAQRKALLQMLFVEGNHFCPSCERSGNCLLQATASHHEMEGPHFEEFYPARPVDASHPDVLLDHNRCILCGLCVRASQAQDGKDVFAIAGHGIEAHLVVNSPSGKLGDSALSVDDSAAQICPVGALLPKRRGFETPIGERRYDRHSVADAHTQEATAQGHEEDPT</sequence>
<feature type="domain" description="2Fe-2S ferredoxin-type" evidence="8">
    <location>
        <begin position="10"/>
        <end position="86"/>
    </location>
</feature>
<dbReference type="Proteomes" id="UP000199729">
    <property type="component" value="Chromosome"/>
</dbReference>
<evidence type="ECO:0000256" key="7">
    <source>
        <dbReference type="SAM" id="MobiDB-lite"/>
    </source>
</evidence>
<dbReference type="PIRSF" id="PIRSF000309">
    <property type="entry name" value="NAD_red_hyd_HoxU"/>
    <property type="match status" value="1"/>
</dbReference>
<evidence type="ECO:0000256" key="5">
    <source>
        <dbReference type="ARBA" id="ARBA00023004"/>
    </source>
</evidence>